<dbReference type="AlphaFoldDB" id="A0A1I0W541"/>
<evidence type="ECO:0000313" key="1">
    <source>
        <dbReference type="EMBL" id="SFA83879.1"/>
    </source>
</evidence>
<gene>
    <name evidence="1" type="ORF">SAMN05216249_10395</name>
</gene>
<protein>
    <submittedName>
        <fullName evidence="1">Uncharacterized beta-barrel protein YwiB, DUF1934 family</fullName>
    </submittedName>
</protein>
<dbReference type="Proteomes" id="UP000198838">
    <property type="component" value="Unassembled WGS sequence"/>
</dbReference>
<evidence type="ECO:0000313" key="2">
    <source>
        <dbReference type="Proteomes" id="UP000198838"/>
    </source>
</evidence>
<dbReference type="OrthoDB" id="1680906at2"/>
<proteinExistence type="predicted"/>
<keyword evidence="2" id="KW-1185">Reference proteome</keyword>
<dbReference type="InterPro" id="IPR015231">
    <property type="entry name" value="DUF1934"/>
</dbReference>
<name>A0A1I0W541_9FIRM</name>
<dbReference type="InterPro" id="IPR012674">
    <property type="entry name" value="Calycin"/>
</dbReference>
<organism evidence="1 2">
    <name type="scientific">Acetitomaculum ruminis DSM 5522</name>
    <dbReference type="NCBI Taxonomy" id="1120918"/>
    <lineage>
        <taxon>Bacteria</taxon>
        <taxon>Bacillati</taxon>
        <taxon>Bacillota</taxon>
        <taxon>Clostridia</taxon>
        <taxon>Lachnospirales</taxon>
        <taxon>Lachnospiraceae</taxon>
        <taxon>Acetitomaculum</taxon>
    </lineage>
</organism>
<accession>A0A1I0W541</accession>
<dbReference type="SUPFAM" id="SSF50814">
    <property type="entry name" value="Lipocalins"/>
    <property type="match status" value="1"/>
</dbReference>
<dbReference type="EMBL" id="FOJY01000003">
    <property type="protein sequence ID" value="SFA83879.1"/>
    <property type="molecule type" value="Genomic_DNA"/>
</dbReference>
<reference evidence="1 2" key="1">
    <citation type="submission" date="2016-10" db="EMBL/GenBank/DDBJ databases">
        <authorList>
            <person name="de Groot N.N."/>
        </authorList>
    </citation>
    <scope>NUCLEOTIDE SEQUENCE [LARGE SCALE GENOMIC DNA]</scope>
    <source>
        <strain evidence="1 2">DSM 5522</strain>
    </source>
</reference>
<dbReference type="Gene3D" id="2.40.128.20">
    <property type="match status" value="1"/>
</dbReference>
<dbReference type="RefSeq" id="WP_092870537.1">
    <property type="nucleotide sequence ID" value="NZ_FOJY01000003.1"/>
</dbReference>
<sequence>MSDNVNIYIKSIHKNSGQEEIIETKTTGKFRIIDGIKYIYYKESDENGQVSIRNIIKISKDRVEITKKGMTETNMLFVEGEKHESLYSLPYGKFLTRIDTKSVIVEEKETLLKVKLNYIIELEGDFLSDCQLTMEINDIKFE</sequence>
<dbReference type="Pfam" id="PF09148">
    <property type="entry name" value="DUF1934"/>
    <property type="match status" value="1"/>
</dbReference>
<dbReference type="STRING" id="1120918.SAMN05216249_10395"/>